<accession>A0ABP9RFD0</accession>
<gene>
    <name evidence="1" type="ORF">GCM10023321_84860</name>
</gene>
<evidence type="ECO:0000313" key="1">
    <source>
        <dbReference type="EMBL" id="GAA5176450.1"/>
    </source>
</evidence>
<sequence>MSPPNPAALVGVLVELERTRAAVLDQLERATPELLPTPDGETEALHELLTGARRAVLGNPSAARALYRLLAEQGRRYAGTPAGAELRDRLAGAPAVDHLRRIWELVTLNVLDGPAPASGLPDAWAELLAEIVAGGEVDEAVLARLRPEGFA</sequence>
<dbReference type="RefSeq" id="WP_185065788.1">
    <property type="nucleotide sequence ID" value="NZ_BAABJP010000068.1"/>
</dbReference>
<evidence type="ECO:0000313" key="2">
    <source>
        <dbReference type="Proteomes" id="UP001428817"/>
    </source>
</evidence>
<proteinExistence type="predicted"/>
<comment type="caution">
    <text evidence="1">The sequence shown here is derived from an EMBL/GenBank/DDBJ whole genome shotgun (WGS) entry which is preliminary data.</text>
</comment>
<reference evidence="2" key="1">
    <citation type="journal article" date="2019" name="Int. J. Syst. Evol. Microbiol.">
        <title>The Global Catalogue of Microorganisms (GCM) 10K type strain sequencing project: providing services to taxonomists for standard genome sequencing and annotation.</title>
        <authorList>
            <consortium name="The Broad Institute Genomics Platform"/>
            <consortium name="The Broad Institute Genome Sequencing Center for Infectious Disease"/>
            <person name="Wu L."/>
            <person name="Ma J."/>
        </authorList>
    </citation>
    <scope>NUCLEOTIDE SEQUENCE [LARGE SCALE GENOMIC DNA]</scope>
    <source>
        <strain evidence="2">JCM 18303</strain>
    </source>
</reference>
<organism evidence="1 2">
    <name type="scientific">Pseudonocardia eucalypti</name>
    <dbReference type="NCBI Taxonomy" id="648755"/>
    <lineage>
        <taxon>Bacteria</taxon>
        <taxon>Bacillati</taxon>
        <taxon>Actinomycetota</taxon>
        <taxon>Actinomycetes</taxon>
        <taxon>Pseudonocardiales</taxon>
        <taxon>Pseudonocardiaceae</taxon>
        <taxon>Pseudonocardia</taxon>
    </lineage>
</organism>
<protein>
    <submittedName>
        <fullName evidence="1">Uncharacterized protein</fullName>
    </submittedName>
</protein>
<name>A0ABP9RFD0_9PSEU</name>
<dbReference type="EMBL" id="BAABJP010000068">
    <property type="protein sequence ID" value="GAA5176450.1"/>
    <property type="molecule type" value="Genomic_DNA"/>
</dbReference>
<keyword evidence="2" id="KW-1185">Reference proteome</keyword>
<dbReference type="Proteomes" id="UP001428817">
    <property type="component" value="Unassembled WGS sequence"/>
</dbReference>